<evidence type="ECO:0008006" key="2">
    <source>
        <dbReference type="Google" id="ProtNLM"/>
    </source>
</evidence>
<dbReference type="RefSeq" id="WP_353718915.1">
    <property type="nucleotide sequence ID" value="NZ_CP159289.1"/>
</dbReference>
<accession>A0AAU8FJ39</accession>
<sequence length="50" mass="5568">MYAGANEAIARGQLQTEKIELPSKGYPSGIYLIKVLTATREKVFKVAKQR</sequence>
<name>A0AAU8FJ39_9BACT</name>
<proteinExistence type="predicted"/>
<evidence type="ECO:0000313" key="1">
    <source>
        <dbReference type="EMBL" id="XCH23591.1"/>
    </source>
</evidence>
<gene>
    <name evidence="1" type="ORF">ABV298_25305</name>
</gene>
<reference evidence="1" key="1">
    <citation type="submission" date="2024-06" db="EMBL/GenBank/DDBJ databases">
        <title>Sequencing and assembly of the genome of Dyadobacter sp. strain 676, a symbiont of Cyamopsis tetragonoloba.</title>
        <authorList>
            <person name="Guro P."/>
            <person name="Sazanova A."/>
            <person name="Kuznetsova I."/>
            <person name="Belimov A."/>
            <person name="Safronova V."/>
        </authorList>
    </citation>
    <scope>NUCLEOTIDE SEQUENCE</scope>
    <source>
        <strain evidence="1">676</strain>
    </source>
</reference>
<protein>
    <recommendedName>
        <fullName evidence="2">T9SS type A sorting domain-containing protein</fullName>
    </recommendedName>
</protein>
<dbReference type="EMBL" id="CP159289">
    <property type="protein sequence ID" value="XCH23591.1"/>
    <property type="molecule type" value="Genomic_DNA"/>
</dbReference>
<organism evidence="1">
    <name type="scientific">Dyadobacter sp. 676</name>
    <dbReference type="NCBI Taxonomy" id="3088362"/>
    <lineage>
        <taxon>Bacteria</taxon>
        <taxon>Pseudomonadati</taxon>
        <taxon>Bacteroidota</taxon>
        <taxon>Cytophagia</taxon>
        <taxon>Cytophagales</taxon>
        <taxon>Spirosomataceae</taxon>
        <taxon>Dyadobacter</taxon>
    </lineage>
</organism>
<dbReference type="AlphaFoldDB" id="A0AAU8FJ39"/>